<dbReference type="Gene3D" id="1.10.287.950">
    <property type="entry name" value="Methyl-accepting chemotaxis protein"/>
    <property type="match status" value="1"/>
</dbReference>
<comment type="caution">
    <text evidence="6">The sequence shown here is derived from an EMBL/GenBank/DDBJ whole genome shotgun (WGS) entry which is preliminary data.</text>
</comment>
<evidence type="ECO:0000256" key="4">
    <source>
        <dbReference type="SAM" id="MobiDB-lite"/>
    </source>
</evidence>
<dbReference type="Gene3D" id="3.30.450.20">
    <property type="entry name" value="PAS domain"/>
    <property type="match status" value="1"/>
</dbReference>
<reference evidence="6 7" key="1">
    <citation type="journal article" date="2013" name="Mar. Genomics">
        <title>Expression of sulfatases in Rhodopirellula baltica and the diversity of sulfatases in the genus Rhodopirellula.</title>
        <authorList>
            <person name="Wegner C.E."/>
            <person name="Richter-Heitmann T."/>
            <person name="Klindworth A."/>
            <person name="Klockow C."/>
            <person name="Richter M."/>
            <person name="Achstetter T."/>
            <person name="Glockner F.O."/>
            <person name="Harder J."/>
        </authorList>
    </citation>
    <scope>NUCLEOTIDE SEQUENCE [LARGE SCALE GENOMIC DNA]</scope>
    <source>
        <strain evidence="6 7">SM41</strain>
    </source>
</reference>
<dbReference type="GO" id="GO:0007165">
    <property type="term" value="P:signal transduction"/>
    <property type="evidence" value="ECO:0007669"/>
    <property type="project" value="UniProtKB-KW"/>
</dbReference>
<dbReference type="AlphaFoldDB" id="M5TUD9"/>
<dbReference type="GO" id="GO:0006935">
    <property type="term" value="P:chemotaxis"/>
    <property type="evidence" value="ECO:0007669"/>
    <property type="project" value="UniProtKB-KW"/>
</dbReference>
<proteinExistence type="inferred from homology"/>
<dbReference type="Pfam" id="PF00015">
    <property type="entry name" value="MCPsignal"/>
    <property type="match status" value="1"/>
</dbReference>
<evidence type="ECO:0000256" key="3">
    <source>
        <dbReference type="PROSITE-ProRule" id="PRU00284"/>
    </source>
</evidence>
<gene>
    <name evidence="6" type="ORF">RSSM_05792</name>
</gene>
<feature type="compositionally biased region" description="Polar residues" evidence="4">
    <location>
        <begin position="15"/>
        <end position="24"/>
    </location>
</feature>
<accession>M5TUD9</accession>
<dbReference type="PATRIC" id="fig|1263870.3.peg.6140"/>
<dbReference type="PANTHER" id="PTHR43531:SF11">
    <property type="entry name" value="METHYL-ACCEPTING CHEMOTAXIS PROTEIN 3"/>
    <property type="match status" value="1"/>
</dbReference>
<evidence type="ECO:0000256" key="1">
    <source>
        <dbReference type="ARBA" id="ARBA00022500"/>
    </source>
</evidence>
<dbReference type="InterPro" id="IPR004090">
    <property type="entry name" value="Chemotax_Me-accpt_rcpt"/>
</dbReference>
<keyword evidence="7" id="KW-1185">Reference proteome</keyword>
<dbReference type="RefSeq" id="WP_008686925.1">
    <property type="nucleotide sequence ID" value="NZ_ANOH01000406.1"/>
</dbReference>
<feature type="compositionally biased region" description="Low complexity" evidence="4">
    <location>
        <begin position="1"/>
        <end position="14"/>
    </location>
</feature>
<evidence type="ECO:0000259" key="5">
    <source>
        <dbReference type="PROSITE" id="PS50111"/>
    </source>
</evidence>
<keyword evidence="3" id="KW-0807">Transducer</keyword>
<dbReference type="InterPro" id="IPR004089">
    <property type="entry name" value="MCPsignal_dom"/>
</dbReference>
<name>M5TUD9_9BACT</name>
<keyword evidence="1" id="KW-0145">Chemotaxis</keyword>
<feature type="domain" description="Methyl-accepting transducer" evidence="5">
    <location>
        <begin position="1"/>
        <end position="105"/>
    </location>
</feature>
<dbReference type="SUPFAM" id="SSF58104">
    <property type="entry name" value="Methyl-accepting chemotaxis protein (MCP) signaling domain"/>
    <property type="match status" value="1"/>
</dbReference>
<feature type="region of interest" description="Disordered" evidence="4">
    <location>
        <begin position="1"/>
        <end position="31"/>
    </location>
</feature>
<organism evidence="6 7">
    <name type="scientific">Rhodopirellula sallentina SM41</name>
    <dbReference type="NCBI Taxonomy" id="1263870"/>
    <lineage>
        <taxon>Bacteria</taxon>
        <taxon>Pseudomonadati</taxon>
        <taxon>Planctomycetota</taxon>
        <taxon>Planctomycetia</taxon>
        <taxon>Pirellulales</taxon>
        <taxon>Pirellulaceae</taxon>
        <taxon>Rhodopirellula</taxon>
    </lineage>
</organism>
<evidence type="ECO:0000313" key="6">
    <source>
        <dbReference type="EMBL" id="EMI52775.1"/>
    </source>
</evidence>
<dbReference type="PRINTS" id="PR00260">
    <property type="entry name" value="CHEMTRNSDUCR"/>
</dbReference>
<sequence length="369" mass="40161">MTSATSAASVSRTANENPSAPGSTDDSDFDSNEKLTTLIQDLARAVGVAIDEIDTINARTKLLSLNARIEASRAGAHGAAFGVVAQEIQTLSQKTGAVADEMASITKSRVDQLMQIIETNIRGVRLSDLALNCVDLIDRNLYERTCDVRWWATDSSVVNALSEPTKESLEYAAQRLGVILDAYTVYYDLVICNRDGIVVANGRKSQFDSVGCNVSNSDWYSQAMDHSTGNEFGFESANASELADRQHSLVYSCSVREQGIATMPTVGVLGAVFNWDGLAKPILDDLPIAECEQNKTVAYILDPDGNVLAYRSGTEPLSGTLPCWETIRSESKGFFIDQYRGKKYCIGHAKAPGFETYSTDWIAVVMQEM</sequence>
<evidence type="ECO:0000256" key="2">
    <source>
        <dbReference type="ARBA" id="ARBA00029447"/>
    </source>
</evidence>
<evidence type="ECO:0000313" key="7">
    <source>
        <dbReference type="Proteomes" id="UP000011885"/>
    </source>
</evidence>
<dbReference type="Proteomes" id="UP000011885">
    <property type="component" value="Unassembled WGS sequence"/>
</dbReference>
<dbReference type="EMBL" id="ANOH01000406">
    <property type="protein sequence ID" value="EMI52775.1"/>
    <property type="molecule type" value="Genomic_DNA"/>
</dbReference>
<dbReference type="GO" id="GO:0004888">
    <property type="term" value="F:transmembrane signaling receptor activity"/>
    <property type="evidence" value="ECO:0007669"/>
    <property type="project" value="InterPro"/>
</dbReference>
<protein>
    <submittedName>
        <fullName evidence="6">Methyl-accepting chemotaxis sensory transducer</fullName>
    </submittedName>
</protein>
<dbReference type="PROSITE" id="PS50111">
    <property type="entry name" value="CHEMOTAXIS_TRANSDUC_2"/>
    <property type="match status" value="1"/>
</dbReference>
<comment type="similarity">
    <text evidence="2">Belongs to the methyl-accepting chemotaxis (MCP) protein family.</text>
</comment>
<dbReference type="InterPro" id="IPR051310">
    <property type="entry name" value="MCP_chemotaxis"/>
</dbReference>
<dbReference type="GO" id="GO:0005886">
    <property type="term" value="C:plasma membrane"/>
    <property type="evidence" value="ECO:0007669"/>
    <property type="project" value="TreeGrafter"/>
</dbReference>
<dbReference type="PANTHER" id="PTHR43531">
    <property type="entry name" value="PROTEIN ICFG"/>
    <property type="match status" value="1"/>
</dbReference>